<feature type="compositionally biased region" description="Basic and acidic residues" evidence="1">
    <location>
        <begin position="174"/>
        <end position="186"/>
    </location>
</feature>
<feature type="compositionally biased region" description="Polar residues" evidence="1">
    <location>
        <begin position="247"/>
        <end position="256"/>
    </location>
</feature>
<dbReference type="AlphaFoldDB" id="A0A0D0C2G0"/>
<dbReference type="OrthoDB" id="2974318at2759"/>
<accession>A0A0D0C2G0</accession>
<proteinExistence type="predicted"/>
<feature type="compositionally biased region" description="Low complexity" evidence="1">
    <location>
        <begin position="187"/>
        <end position="246"/>
    </location>
</feature>
<feature type="region of interest" description="Disordered" evidence="1">
    <location>
        <begin position="61"/>
        <end position="287"/>
    </location>
</feature>
<keyword evidence="3" id="KW-1185">Reference proteome</keyword>
<feature type="region of interest" description="Disordered" evidence="1">
    <location>
        <begin position="1"/>
        <end position="40"/>
    </location>
</feature>
<feature type="compositionally biased region" description="Basic and acidic residues" evidence="1">
    <location>
        <begin position="68"/>
        <end position="80"/>
    </location>
</feature>
<feature type="compositionally biased region" description="Basic and acidic residues" evidence="1">
    <location>
        <begin position="139"/>
        <end position="151"/>
    </location>
</feature>
<sequence length="427" mass="46726">MGDSHRRAQPGPGPNSSPNTTRFWDKSQATYSSESWKENYRNPKEEMKKFLFGQPPDFEALAAPGALQDKRYKFAKRQGDETSSSSSDDSNEKRRRAAGRSRDVTPRASVVSLDSSAAGQPDPRPRSHLSQTHINYYHRGSEGDEHRHSSELDEGADVETRSEFSNYSNYSYEPGHDTSNSRRELHQSWGSNNQSYSSSYAASEEISISSGRHSGNSGSSQSQNRPSSGSRPSSGHISISSSRISSESGTHLSVSSLRYDGRSFDGSFQEARFPSNVGDTLDPLQRGSPALVPATAIHHDQHLQSPHPPPSDLIEQTSSNQGMLKAATEGFDSTYIFSGFKMSGNAMSPEDGEEPELDFIRKQADEGRLESQDDASSSDSDYSRSPGTLHPVHGTLSTDVANPTTFSFLVSLVFRARNLECLAPNST</sequence>
<evidence type="ECO:0000313" key="2">
    <source>
        <dbReference type="EMBL" id="KIK56479.1"/>
    </source>
</evidence>
<dbReference type="EMBL" id="KN834797">
    <property type="protein sequence ID" value="KIK56479.1"/>
    <property type="molecule type" value="Genomic_DNA"/>
</dbReference>
<gene>
    <name evidence="2" type="ORF">GYMLUDRAFT_782188</name>
</gene>
<name>A0A0D0C2G0_9AGAR</name>
<evidence type="ECO:0000313" key="3">
    <source>
        <dbReference type="Proteomes" id="UP000053593"/>
    </source>
</evidence>
<dbReference type="Proteomes" id="UP000053593">
    <property type="component" value="Unassembled WGS sequence"/>
</dbReference>
<feature type="region of interest" description="Disordered" evidence="1">
    <location>
        <begin position="366"/>
        <end position="397"/>
    </location>
</feature>
<dbReference type="HOGENOM" id="CLU_642594_0_0_1"/>
<feature type="compositionally biased region" description="Polar residues" evidence="1">
    <location>
        <begin position="14"/>
        <end position="34"/>
    </location>
</feature>
<evidence type="ECO:0000256" key="1">
    <source>
        <dbReference type="SAM" id="MobiDB-lite"/>
    </source>
</evidence>
<feature type="compositionally biased region" description="Low complexity" evidence="1">
    <location>
        <begin position="374"/>
        <end position="385"/>
    </location>
</feature>
<organism evidence="2 3">
    <name type="scientific">Collybiopsis luxurians FD-317 M1</name>
    <dbReference type="NCBI Taxonomy" id="944289"/>
    <lineage>
        <taxon>Eukaryota</taxon>
        <taxon>Fungi</taxon>
        <taxon>Dikarya</taxon>
        <taxon>Basidiomycota</taxon>
        <taxon>Agaricomycotina</taxon>
        <taxon>Agaricomycetes</taxon>
        <taxon>Agaricomycetidae</taxon>
        <taxon>Agaricales</taxon>
        <taxon>Marasmiineae</taxon>
        <taxon>Omphalotaceae</taxon>
        <taxon>Collybiopsis</taxon>
        <taxon>Collybiopsis luxurians</taxon>
    </lineage>
</organism>
<protein>
    <submittedName>
        <fullName evidence="2">Uncharacterized protein</fullName>
    </submittedName>
</protein>
<reference evidence="2 3" key="1">
    <citation type="submission" date="2014-04" db="EMBL/GenBank/DDBJ databases">
        <title>Evolutionary Origins and Diversification of the Mycorrhizal Mutualists.</title>
        <authorList>
            <consortium name="DOE Joint Genome Institute"/>
            <consortium name="Mycorrhizal Genomics Consortium"/>
            <person name="Kohler A."/>
            <person name="Kuo A."/>
            <person name="Nagy L.G."/>
            <person name="Floudas D."/>
            <person name="Copeland A."/>
            <person name="Barry K.W."/>
            <person name="Cichocki N."/>
            <person name="Veneault-Fourrey C."/>
            <person name="LaButti K."/>
            <person name="Lindquist E.A."/>
            <person name="Lipzen A."/>
            <person name="Lundell T."/>
            <person name="Morin E."/>
            <person name="Murat C."/>
            <person name="Riley R."/>
            <person name="Ohm R."/>
            <person name="Sun H."/>
            <person name="Tunlid A."/>
            <person name="Henrissat B."/>
            <person name="Grigoriev I.V."/>
            <person name="Hibbett D.S."/>
            <person name="Martin F."/>
        </authorList>
    </citation>
    <scope>NUCLEOTIDE SEQUENCE [LARGE SCALE GENOMIC DNA]</scope>
    <source>
        <strain evidence="2 3">FD-317 M1</strain>
    </source>
</reference>